<feature type="non-terminal residue" evidence="11">
    <location>
        <position position="462"/>
    </location>
</feature>
<dbReference type="PANTHER" id="PTHR24406">
    <property type="entry name" value="TRANSCRIPTIONAL REPRESSOR CTCFL-RELATED"/>
    <property type="match status" value="1"/>
</dbReference>
<feature type="domain" description="C2H2-type" evidence="9">
    <location>
        <begin position="224"/>
        <end position="252"/>
    </location>
</feature>
<dbReference type="InterPro" id="IPR036236">
    <property type="entry name" value="Znf_C2H2_sf"/>
</dbReference>
<dbReference type="EMBL" id="JTDY01005531">
    <property type="protein sequence ID" value="KOB66911.1"/>
    <property type="molecule type" value="Genomic_DNA"/>
</dbReference>
<evidence type="ECO:0000256" key="1">
    <source>
        <dbReference type="ARBA" id="ARBA00004123"/>
    </source>
</evidence>
<accession>A0A0L7KV10</accession>
<dbReference type="PROSITE" id="PS50157">
    <property type="entry name" value="ZINC_FINGER_C2H2_2"/>
    <property type="match status" value="7"/>
</dbReference>
<keyword evidence="12" id="KW-1185">Reference proteome</keyword>
<dbReference type="GO" id="GO:0008270">
    <property type="term" value="F:zinc ion binding"/>
    <property type="evidence" value="ECO:0007669"/>
    <property type="project" value="UniProtKB-UniRule"/>
</dbReference>
<dbReference type="SMART" id="SM00355">
    <property type="entry name" value="ZnF_C2H2"/>
    <property type="match status" value="8"/>
</dbReference>
<keyword evidence="6" id="KW-0539">Nucleus</keyword>
<sequence length="462" mass="52988">MNKSNICRCCLAGGCYKNLINNYLNLGKLENYGEMLTATFNVPILNVERTLNEQSENFSDGENDSIDIIDVKIEPKEEDPPNSEDGMSCASSIKNETANNESLRTRFACYMCKETFFEIKDLREHSKMHSTDEVKLRIRRLKGMSFQNVDITNLTCKLCLESCTDLDILKKHLSESHNVVFEHAASYLLRPYKLGDGLQCVLCRDTFNTFTRLSIHMNSHSTSNVCETCGMAYFSRTSLRVHIRGVHREHKCAHCSLTFPTSWNLARHLVTTHNAAPVKHYCLRCDTTFRYRYLLMTHMVEVHGAKNSTVKCDHCGKMLKNPNYLKIHIRSVHLKERNHPCSLCDLRFFTKTDKVRHENTHQGGSSFACKPKLANICRCCLGKECFLDISTEYYDSGKKVVYQEMLKDVFNIQTSPAISVKQYICGECIEKLRDASTFKKMVSHNEQLYLECLQSYQSGNGK</sequence>
<dbReference type="SMART" id="SM00868">
    <property type="entry name" value="zf-AD"/>
    <property type="match status" value="2"/>
</dbReference>
<evidence type="ECO:0000256" key="5">
    <source>
        <dbReference type="ARBA" id="ARBA00022833"/>
    </source>
</evidence>
<evidence type="ECO:0000259" key="10">
    <source>
        <dbReference type="PROSITE" id="PS51915"/>
    </source>
</evidence>
<keyword evidence="3" id="KW-0677">Repeat</keyword>
<keyword evidence="5 8" id="KW-0862">Zinc</keyword>
<feature type="domain" description="ZAD" evidence="10">
    <location>
        <begin position="375"/>
        <end position="452"/>
    </location>
</feature>
<evidence type="ECO:0000256" key="3">
    <source>
        <dbReference type="ARBA" id="ARBA00022737"/>
    </source>
</evidence>
<dbReference type="Pfam" id="PF07776">
    <property type="entry name" value="zf-AD"/>
    <property type="match status" value="1"/>
</dbReference>
<comment type="caution">
    <text evidence="11">The sequence shown here is derived from an EMBL/GenBank/DDBJ whole genome shotgun (WGS) entry which is preliminary data.</text>
</comment>
<dbReference type="InterPro" id="IPR012934">
    <property type="entry name" value="Znf_AD"/>
</dbReference>
<dbReference type="PROSITE" id="PS00028">
    <property type="entry name" value="ZINC_FINGER_C2H2_1"/>
    <property type="match status" value="7"/>
</dbReference>
<evidence type="ECO:0000313" key="11">
    <source>
        <dbReference type="EMBL" id="KOB66911.1"/>
    </source>
</evidence>
<feature type="binding site" evidence="8">
    <location>
        <position position="425"/>
    </location>
    <ligand>
        <name>Zn(2+)</name>
        <dbReference type="ChEBI" id="CHEBI:29105"/>
    </ligand>
</feature>
<feature type="domain" description="C2H2-type" evidence="9">
    <location>
        <begin position="310"/>
        <end position="338"/>
    </location>
</feature>
<dbReference type="Proteomes" id="UP000037510">
    <property type="component" value="Unassembled WGS sequence"/>
</dbReference>
<evidence type="ECO:0000256" key="6">
    <source>
        <dbReference type="ARBA" id="ARBA00023242"/>
    </source>
</evidence>
<feature type="binding site" evidence="8">
    <location>
        <position position="380"/>
    </location>
    <ligand>
        <name>Zn(2+)</name>
        <dbReference type="ChEBI" id="CHEBI:29105"/>
    </ligand>
</feature>
<dbReference type="Gene3D" id="3.30.160.60">
    <property type="entry name" value="Classic Zinc Finger"/>
    <property type="match status" value="4"/>
</dbReference>
<dbReference type="InterPro" id="IPR050888">
    <property type="entry name" value="ZnF_C2H2-type_TF"/>
</dbReference>
<dbReference type="Gene3D" id="3.40.1800.20">
    <property type="match status" value="1"/>
</dbReference>
<evidence type="ECO:0000256" key="8">
    <source>
        <dbReference type="PROSITE-ProRule" id="PRU01263"/>
    </source>
</evidence>
<feature type="domain" description="C2H2-type" evidence="9">
    <location>
        <begin position="198"/>
        <end position="225"/>
    </location>
</feature>
<comment type="subcellular location">
    <subcellularLocation>
        <location evidence="1">Nucleus</location>
    </subcellularLocation>
</comment>
<dbReference type="SUPFAM" id="SSF57667">
    <property type="entry name" value="beta-beta-alpha zinc fingers"/>
    <property type="match status" value="3"/>
</dbReference>
<evidence type="ECO:0000256" key="7">
    <source>
        <dbReference type="PROSITE-ProRule" id="PRU00042"/>
    </source>
</evidence>
<feature type="binding site" evidence="8">
    <location>
        <position position="428"/>
    </location>
    <ligand>
        <name>Zn(2+)</name>
        <dbReference type="ChEBI" id="CHEBI:29105"/>
    </ligand>
</feature>
<dbReference type="PROSITE" id="PS51915">
    <property type="entry name" value="ZAD"/>
    <property type="match status" value="1"/>
</dbReference>
<keyword evidence="4 7" id="KW-0863">Zinc-finger</keyword>
<feature type="domain" description="C2H2-type" evidence="9">
    <location>
        <begin position="107"/>
        <end position="134"/>
    </location>
</feature>
<dbReference type="AlphaFoldDB" id="A0A0L7KV10"/>
<evidence type="ECO:0000256" key="2">
    <source>
        <dbReference type="ARBA" id="ARBA00022723"/>
    </source>
</evidence>
<dbReference type="Pfam" id="PF00096">
    <property type="entry name" value="zf-C2H2"/>
    <property type="match status" value="3"/>
</dbReference>
<dbReference type="InterPro" id="IPR013087">
    <property type="entry name" value="Znf_C2H2_type"/>
</dbReference>
<feature type="domain" description="C2H2-type" evidence="9">
    <location>
        <begin position="339"/>
        <end position="366"/>
    </location>
</feature>
<feature type="domain" description="C2H2-type" evidence="9">
    <location>
        <begin position="280"/>
        <end position="308"/>
    </location>
</feature>
<keyword evidence="2 8" id="KW-0479">Metal-binding</keyword>
<dbReference type="GO" id="GO:0005634">
    <property type="term" value="C:nucleus"/>
    <property type="evidence" value="ECO:0007669"/>
    <property type="project" value="UniProtKB-SubCell"/>
</dbReference>
<evidence type="ECO:0000259" key="9">
    <source>
        <dbReference type="PROSITE" id="PS50157"/>
    </source>
</evidence>
<dbReference type="SUPFAM" id="SSF57716">
    <property type="entry name" value="Glucocorticoid receptor-like (DNA-binding domain)"/>
    <property type="match status" value="1"/>
</dbReference>
<evidence type="ECO:0000256" key="4">
    <source>
        <dbReference type="ARBA" id="ARBA00022771"/>
    </source>
</evidence>
<proteinExistence type="predicted"/>
<name>A0A0L7KV10_OPEBR</name>
<evidence type="ECO:0000313" key="12">
    <source>
        <dbReference type="Proteomes" id="UP000037510"/>
    </source>
</evidence>
<protein>
    <submittedName>
        <fullName evidence="11">Uncharacterized protein</fullName>
    </submittedName>
</protein>
<feature type="binding site" evidence="8">
    <location>
        <position position="377"/>
    </location>
    <ligand>
        <name>Zn(2+)</name>
        <dbReference type="ChEBI" id="CHEBI:29105"/>
    </ligand>
</feature>
<reference evidence="11 12" key="1">
    <citation type="journal article" date="2015" name="Genome Biol. Evol.">
        <title>The genome of winter moth (Operophtera brumata) provides a genomic perspective on sexual dimorphism and phenology.</title>
        <authorList>
            <person name="Derks M.F."/>
            <person name="Smit S."/>
            <person name="Salis L."/>
            <person name="Schijlen E."/>
            <person name="Bossers A."/>
            <person name="Mateman C."/>
            <person name="Pijl A.S."/>
            <person name="de Ridder D."/>
            <person name="Groenen M.A."/>
            <person name="Visser M.E."/>
            <person name="Megens H.J."/>
        </authorList>
    </citation>
    <scope>NUCLEOTIDE SEQUENCE [LARGE SCALE GENOMIC DNA]</scope>
    <source>
        <strain evidence="11">WM2013NL</strain>
        <tissue evidence="11">Head and thorax</tissue>
    </source>
</reference>
<gene>
    <name evidence="11" type="ORF">OBRU01_20590</name>
</gene>
<feature type="domain" description="C2H2-type" evidence="9">
    <location>
        <begin position="250"/>
        <end position="278"/>
    </location>
</feature>
<organism evidence="11 12">
    <name type="scientific">Operophtera brumata</name>
    <name type="common">Winter moth</name>
    <name type="synonym">Phalaena brumata</name>
    <dbReference type="NCBI Taxonomy" id="104452"/>
    <lineage>
        <taxon>Eukaryota</taxon>
        <taxon>Metazoa</taxon>
        <taxon>Ecdysozoa</taxon>
        <taxon>Arthropoda</taxon>
        <taxon>Hexapoda</taxon>
        <taxon>Insecta</taxon>
        <taxon>Pterygota</taxon>
        <taxon>Neoptera</taxon>
        <taxon>Endopterygota</taxon>
        <taxon>Lepidoptera</taxon>
        <taxon>Glossata</taxon>
        <taxon>Ditrysia</taxon>
        <taxon>Geometroidea</taxon>
        <taxon>Geometridae</taxon>
        <taxon>Larentiinae</taxon>
        <taxon>Operophtera</taxon>
    </lineage>
</organism>